<dbReference type="InterPro" id="IPR000415">
    <property type="entry name" value="Nitroreductase-like"/>
</dbReference>
<dbReference type="EMBL" id="SMSE01000004">
    <property type="protein sequence ID" value="TDG11968.1"/>
    <property type="molecule type" value="Genomic_DNA"/>
</dbReference>
<protein>
    <recommendedName>
        <fullName evidence="7">Putative NAD(P)H nitroreductase</fullName>
        <ecNumber evidence="7">1.-.-.-</ecNumber>
    </recommendedName>
</protein>
<evidence type="ECO:0000256" key="4">
    <source>
        <dbReference type="ARBA" id="ARBA00022857"/>
    </source>
</evidence>
<keyword evidence="4 7" id="KW-0521">NADP</keyword>
<sequence length="185" mass="20260">MNDVLRFLQQRNSSPKLTAPAPSDRELQEMLAVAMRAPDHARLRPWRFITIAGDRREALGALLEDALLKRNPAADDNARQKAVNAPRRAPLLVAVVARLREHPKVPPIEQQLSAGCAAYGLLLAAETLGYAGIWRTGDACFDRNVMDGLGLSADEELVGFVYLGTRPGDPKPLPDLSPEDFVSAW</sequence>
<evidence type="ECO:0000256" key="5">
    <source>
        <dbReference type="ARBA" id="ARBA00023002"/>
    </source>
</evidence>
<keyword evidence="5 7" id="KW-0560">Oxidoreductase</keyword>
<dbReference type="GO" id="GO:0016491">
    <property type="term" value="F:oxidoreductase activity"/>
    <property type="evidence" value="ECO:0007669"/>
    <property type="project" value="UniProtKB-UniRule"/>
</dbReference>
<dbReference type="RefSeq" id="WP_133214727.1">
    <property type="nucleotide sequence ID" value="NZ_SMSE01000004.1"/>
</dbReference>
<evidence type="ECO:0000256" key="1">
    <source>
        <dbReference type="ARBA" id="ARBA00007118"/>
    </source>
</evidence>
<dbReference type="InterPro" id="IPR026021">
    <property type="entry name" value="YdjA-like"/>
</dbReference>
<dbReference type="PIRSF" id="PIRSF000232">
    <property type="entry name" value="YdjA"/>
    <property type="match status" value="1"/>
</dbReference>
<comment type="cofactor">
    <cofactor evidence="8">
        <name>FMN</name>
        <dbReference type="ChEBI" id="CHEBI:58210"/>
    </cofactor>
    <text evidence="8">Binds 1 FMN per subunit.</text>
</comment>
<evidence type="ECO:0000313" key="11">
    <source>
        <dbReference type="Proteomes" id="UP000295554"/>
    </source>
</evidence>
<dbReference type="SUPFAM" id="SSF55469">
    <property type="entry name" value="FMN-dependent nitroreductase-like"/>
    <property type="match status" value="1"/>
</dbReference>
<evidence type="ECO:0000256" key="7">
    <source>
        <dbReference type="PIRNR" id="PIRNR000232"/>
    </source>
</evidence>
<dbReference type="Gene3D" id="3.40.109.10">
    <property type="entry name" value="NADH Oxidase"/>
    <property type="match status" value="1"/>
</dbReference>
<feature type="domain" description="Nitroreductase" evidence="9">
    <location>
        <begin position="9"/>
        <end position="164"/>
    </location>
</feature>
<dbReference type="OrthoDB" id="9804207at2"/>
<proteinExistence type="inferred from homology"/>
<evidence type="ECO:0000256" key="2">
    <source>
        <dbReference type="ARBA" id="ARBA00022630"/>
    </source>
</evidence>
<reference evidence="10 11" key="1">
    <citation type="submission" date="2019-03" db="EMBL/GenBank/DDBJ databases">
        <title>Seongchinamella monodicae gen. nov., sp. nov., a novel member of the Gammaproteobacteria isolated from a tidal mudflat of beach.</title>
        <authorList>
            <person name="Yang H.G."/>
            <person name="Kang J.W."/>
            <person name="Lee S.D."/>
        </authorList>
    </citation>
    <scope>NUCLEOTIDE SEQUENCE [LARGE SCALE GENOMIC DNA]</scope>
    <source>
        <strain evidence="10 11">GH4-78</strain>
    </source>
</reference>
<feature type="binding site" evidence="8">
    <location>
        <position position="36"/>
    </location>
    <ligand>
        <name>FMN</name>
        <dbReference type="ChEBI" id="CHEBI:58210"/>
        <note>ligand shared between dimeric partners</note>
    </ligand>
</feature>
<evidence type="ECO:0000259" key="9">
    <source>
        <dbReference type="Pfam" id="PF00881"/>
    </source>
</evidence>
<evidence type="ECO:0000256" key="8">
    <source>
        <dbReference type="PIRSR" id="PIRSR000232-1"/>
    </source>
</evidence>
<feature type="binding site" description="in other chain" evidence="8">
    <location>
        <begin position="134"/>
        <end position="136"/>
    </location>
    <ligand>
        <name>FMN</name>
        <dbReference type="ChEBI" id="CHEBI:58210"/>
        <note>ligand shared between dimeric partners</note>
    </ligand>
</feature>
<comment type="caution">
    <text evidence="10">The sequence shown here is derived from an EMBL/GenBank/DDBJ whole genome shotgun (WGS) entry which is preliminary data.</text>
</comment>
<keyword evidence="11" id="KW-1185">Reference proteome</keyword>
<feature type="binding site" description="in other chain" evidence="8">
    <location>
        <begin position="11"/>
        <end position="13"/>
    </location>
    <ligand>
        <name>FMN</name>
        <dbReference type="ChEBI" id="CHEBI:58210"/>
        <note>ligand shared between dimeric partners</note>
    </ligand>
</feature>
<evidence type="ECO:0000313" key="10">
    <source>
        <dbReference type="EMBL" id="TDG11968.1"/>
    </source>
</evidence>
<dbReference type="EC" id="1.-.-.-" evidence="7"/>
<feature type="binding site" evidence="8">
    <location>
        <position position="40"/>
    </location>
    <ligand>
        <name>FMN</name>
        <dbReference type="ChEBI" id="CHEBI:58210"/>
        <note>ligand shared between dimeric partners</note>
    </ligand>
</feature>
<name>A0A4V2ZWX9_9GAMM</name>
<keyword evidence="2 7" id="KW-0285">Flavoprotein</keyword>
<dbReference type="CDD" id="cd02135">
    <property type="entry name" value="YdjA-like"/>
    <property type="match status" value="1"/>
</dbReference>
<organism evidence="10 11">
    <name type="scientific">Seongchinamella unica</name>
    <dbReference type="NCBI Taxonomy" id="2547392"/>
    <lineage>
        <taxon>Bacteria</taxon>
        <taxon>Pseudomonadati</taxon>
        <taxon>Pseudomonadota</taxon>
        <taxon>Gammaproteobacteria</taxon>
        <taxon>Cellvibrionales</taxon>
        <taxon>Halieaceae</taxon>
        <taxon>Seongchinamella</taxon>
    </lineage>
</organism>
<dbReference type="PANTHER" id="PTHR43821">
    <property type="entry name" value="NAD(P)H NITROREDUCTASE YDJA-RELATED"/>
    <property type="match status" value="1"/>
</dbReference>
<dbReference type="AlphaFoldDB" id="A0A4V2ZWX9"/>
<keyword evidence="3 7" id="KW-0288">FMN</keyword>
<dbReference type="Proteomes" id="UP000295554">
    <property type="component" value="Unassembled WGS sequence"/>
</dbReference>
<dbReference type="Pfam" id="PF00881">
    <property type="entry name" value="Nitroreductase"/>
    <property type="match status" value="1"/>
</dbReference>
<dbReference type="PANTHER" id="PTHR43821:SF1">
    <property type="entry name" value="NAD(P)H NITROREDUCTASE YDJA-RELATED"/>
    <property type="match status" value="1"/>
</dbReference>
<evidence type="ECO:0000256" key="6">
    <source>
        <dbReference type="ARBA" id="ARBA00023027"/>
    </source>
</evidence>
<dbReference type="InterPro" id="IPR052530">
    <property type="entry name" value="NAD(P)H_nitroreductase"/>
</dbReference>
<keyword evidence="6 7" id="KW-0520">NAD</keyword>
<evidence type="ECO:0000256" key="3">
    <source>
        <dbReference type="ARBA" id="ARBA00022643"/>
    </source>
</evidence>
<dbReference type="InterPro" id="IPR029479">
    <property type="entry name" value="Nitroreductase"/>
</dbReference>
<comment type="similarity">
    <text evidence="1 7">Belongs to the nitroreductase family.</text>
</comment>
<gene>
    <name evidence="10" type="ORF">E2F43_16535</name>
</gene>
<accession>A0A4V2ZWX9</accession>